<protein>
    <submittedName>
        <fullName evidence="2">Uncharacterized protein</fullName>
    </submittedName>
</protein>
<dbReference type="SUPFAM" id="SSF48371">
    <property type="entry name" value="ARM repeat"/>
    <property type="match status" value="1"/>
</dbReference>
<reference evidence="2" key="1">
    <citation type="submission" date="2021-01" db="EMBL/GenBank/DDBJ databases">
        <authorList>
            <person name="Corre E."/>
            <person name="Pelletier E."/>
            <person name="Niang G."/>
            <person name="Scheremetjew M."/>
            <person name="Finn R."/>
            <person name="Kale V."/>
            <person name="Holt S."/>
            <person name="Cochrane G."/>
            <person name="Meng A."/>
            <person name="Brown T."/>
            <person name="Cohen L."/>
        </authorList>
    </citation>
    <scope>NUCLEOTIDE SEQUENCE</scope>
    <source>
        <strain evidence="2">CCMP1320</strain>
    </source>
</reference>
<keyword evidence="1" id="KW-0175">Coiled coil</keyword>
<evidence type="ECO:0000313" key="2">
    <source>
        <dbReference type="EMBL" id="CAE0491044.1"/>
    </source>
</evidence>
<name>A0A7S3QRV7_DUNTE</name>
<accession>A0A7S3QRV7</accession>
<dbReference type="Gene3D" id="1.25.10.10">
    <property type="entry name" value="Leucine-rich Repeat Variant"/>
    <property type="match status" value="1"/>
</dbReference>
<dbReference type="InterPro" id="IPR016024">
    <property type="entry name" value="ARM-type_fold"/>
</dbReference>
<dbReference type="EMBL" id="HBIP01010973">
    <property type="protein sequence ID" value="CAE0491044.1"/>
    <property type="molecule type" value="Transcribed_RNA"/>
</dbReference>
<dbReference type="AlphaFoldDB" id="A0A7S3QRV7"/>
<feature type="coiled-coil region" evidence="1">
    <location>
        <begin position="305"/>
        <end position="332"/>
    </location>
</feature>
<proteinExistence type="predicted"/>
<gene>
    <name evidence="2" type="ORF">DTER00134_LOCUS6117</name>
</gene>
<evidence type="ECO:0000256" key="1">
    <source>
        <dbReference type="SAM" id="Coils"/>
    </source>
</evidence>
<organism evidence="2">
    <name type="scientific">Dunaliella tertiolecta</name>
    <name type="common">Green alga</name>
    <dbReference type="NCBI Taxonomy" id="3047"/>
    <lineage>
        <taxon>Eukaryota</taxon>
        <taxon>Viridiplantae</taxon>
        <taxon>Chlorophyta</taxon>
        <taxon>core chlorophytes</taxon>
        <taxon>Chlorophyceae</taxon>
        <taxon>CS clade</taxon>
        <taxon>Chlamydomonadales</taxon>
        <taxon>Dunaliellaceae</taxon>
        <taxon>Dunaliella</taxon>
    </lineage>
</organism>
<sequence length="567" mass="62150">MSKSNREVMASLEAAGLRPHSAAVFYQQNTSDIKDDLPQLINIMKNDSSPGGHMTRQEASFLLWYHSLCDGGERSAELLSQGLVSACLQVLVDSKAKTPDRTCATGILMTLCTTDKHSGTGACDQVVRSKAGSSTAFMLLHDLLQSGDNMRSYAAHCLQCIAEEPQARSSMIRAMDGKLHFLPLYMSMVTQSTNILAASSVALFLAALLRGQRTLVGEALANGIIEAVMHGLRRHKLDRLVRHCADLLTILLENHQSWDRVVNYSDFPNAGPASGLRLLVDLLGPPPEAIMRHESLHYSHVLHPEKAEQEARKKAEEVQAALEEKAQNQNAEGQNISPRVPFGQRKFTGGRAVSKAFTLKLDRQNTNGSEAAKEKAKVVQVMDAENSYQEARRDTPEAVPPRTLEQLFSHNSAALQWKSIVSTQTRATVAGCLYTLAQSTDHMHTMSALLATSRLVPLINAIMSPPDEGKNKKSKPSGKNKLRLSVEDTNSLVNITGALKVWGLRVNKASGHECSCVWMSTCACSGFWMIGCECSGVWMLECECSDFWTTNFKYSAVWIIICDCSGV</sequence>
<dbReference type="InterPro" id="IPR011989">
    <property type="entry name" value="ARM-like"/>
</dbReference>